<dbReference type="Proteomes" id="UP000199699">
    <property type="component" value="Unassembled WGS sequence"/>
</dbReference>
<protein>
    <submittedName>
        <fullName evidence="3">Uncharacterized protein</fullName>
    </submittedName>
</protein>
<keyword evidence="2" id="KW-0472">Membrane</keyword>
<feature type="region of interest" description="Disordered" evidence="1">
    <location>
        <begin position="1"/>
        <end position="23"/>
    </location>
</feature>
<dbReference type="AlphaFoldDB" id="A0A1C6SM12"/>
<proteinExistence type="predicted"/>
<evidence type="ECO:0000313" key="3">
    <source>
        <dbReference type="EMBL" id="SCL30571.1"/>
    </source>
</evidence>
<dbReference type="RefSeq" id="WP_091085303.1">
    <property type="nucleotide sequence ID" value="NZ_FMHT01000003.1"/>
</dbReference>
<feature type="transmembrane region" description="Helical" evidence="2">
    <location>
        <begin position="69"/>
        <end position="93"/>
    </location>
</feature>
<reference evidence="3 4" key="1">
    <citation type="submission" date="2016-06" db="EMBL/GenBank/DDBJ databases">
        <authorList>
            <person name="Kjaerup R.B."/>
            <person name="Dalgaard T.S."/>
            <person name="Juul-Madsen H.R."/>
        </authorList>
    </citation>
    <scope>NUCLEOTIDE SEQUENCE [LARGE SCALE GENOMIC DNA]</scope>
    <source>
        <strain evidence="3 4">DSM 43818</strain>
    </source>
</reference>
<accession>A0A1C6SM12</accession>
<keyword evidence="4" id="KW-1185">Reference proteome</keyword>
<dbReference type="STRING" id="145857.GA0070616_4100"/>
<gene>
    <name evidence="3" type="ORF">GA0070616_4100</name>
</gene>
<evidence type="ECO:0000313" key="4">
    <source>
        <dbReference type="Proteomes" id="UP000199699"/>
    </source>
</evidence>
<evidence type="ECO:0000256" key="1">
    <source>
        <dbReference type="SAM" id="MobiDB-lite"/>
    </source>
</evidence>
<dbReference type="EMBL" id="FMHT01000003">
    <property type="protein sequence ID" value="SCL30571.1"/>
    <property type="molecule type" value="Genomic_DNA"/>
</dbReference>
<name>A0A1C6SM12_9ACTN</name>
<keyword evidence="2" id="KW-1133">Transmembrane helix</keyword>
<evidence type="ECO:0000256" key="2">
    <source>
        <dbReference type="SAM" id="Phobius"/>
    </source>
</evidence>
<sequence>MSAENRPGMRTPEQPSSLPAWMLDPPPPRRTLGRRLEAAVLAVPGARRVRHRWRNWQGRRRLHERFPTTYRIAAFFLSWAVALLLVLAFYALYTVR</sequence>
<keyword evidence="2" id="KW-0812">Transmembrane</keyword>
<organism evidence="3 4">
    <name type="scientific">Micromonospora nigra</name>
    <dbReference type="NCBI Taxonomy" id="145857"/>
    <lineage>
        <taxon>Bacteria</taxon>
        <taxon>Bacillati</taxon>
        <taxon>Actinomycetota</taxon>
        <taxon>Actinomycetes</taxon>
        <taxon>Micromonosporales</taxon>
        <taxon>Micromonosporaceae</taxon>
        <taxon>Micromonospora</taxon>
    </lineage>
</organism>